<gene>
    <name evidence="10" type="ORF">EJ06DRAFT_556918</name>
</gene>
<keyword evidence="6" id="KW-0805">Transcription regulation</keyword>
<dbReference type="InterPro" id="IPR013734">
    <property type="entry name" value="TF_Nrm1/Whi5"/>
</dbReference>
<evidence type="ECO:0000256" key="2">
    <source>
        <dbReference type="ARBA" id="ARBA00004496"/>
    </source>
</evidence>
<proteinExistence type="inferred from homology"/>
<evidence type="ECO:0000256" key="5">
    <source>
        <dbReference type="ARBA" id="ARBA00022491"/>
    </source>
</evidence>
<evidence type="ECO:0000256" key="7">
    <source>
        <dbReference type="ARBA" id="ARBA00023163"/>
    </source>
</evidence>
<feature type="compositionally biased region" description="Gly residues" evidence="9">
    <location>
        <begin position="344"/>
        <end position="356"/>
    </location>
</feature>
<dbReference type="AlphaFoldDB" id="A0A6G1HVQ2"/>
<name>A0A6G1HVQ2_9PEZI</name>
<keyword evidence="5" id="KW-0678">Repressor</keyword>
<sequence length="369" mass="39063">MATELSEPQPEVVASKVLRRAQVSKMTRALQNRLALANVKIKHGWENLSLETLEPKLDLELRRKRRAPSPSAHDVLSDTSSSLSDRFLPPTAIDSSPLPPPLFSSPLNPPTGLSRPKRPRTTHYPASSSHARVKVRAPPNWKSAHALPASSPGYARRGPSTGMPTPTLAFITASPPPPPLLSEDDDSDLPTLAPSPRRSRAQPRSQPRSSPPRAPRTPPPGLARSARLRSRPFTNPPRDRERAAPDPAADLLLFLAASPSPAQPRAERGNGSGMQPPSTPPLPSSVMGTPGFGGTPGGGFSFADYLNVTPSPAQAAWRTPGMAVRTPVQRAGEGRRRLEFEFGTPGGGGGGNGVKGLGMELGGRLGGEV</sequence>
<feature type="compositionally biased region" description="Pro residues" evidence="9">
    <location>
        <begin position="97"/>
        <end position="109"/>
    </location>
</feature>
<feature type="region of interest" description="Disordered" evidence="9">
    <location>
        <begin position="328"/>
        <end position="356"/>
    </location>
</feature>
<evidence type="ECO:0000313" key="11">
    <source>
        <dbReference type="Proteomes" id="UP000799640"/>
    </source>
</evidence>
<accession>A0A6G1HVQ2</accession>
<keyword evidence="8" id="KW-0539">Nucleus</keyword>
<evidence type="ECO:0000256" key="8">
    <source>
        <dbReference type="ARBA" id="ARBA00023242"/>
    </source>
</evidence>
<dbReference type="Pfam" id="PF08528">
    <property type="entry name" value="Whi5"/>
    <property type="match status" value="1"/>
</dbReference>
<evidence type="ECO:0000256" key="4">
    <source>
        <dbReference type="ARBA" id="ARBA00022490"/>
    </source>
</evidence>
<dbReference type="Proteomes" id="UP000799640">
    <property type="component" value="Unassembled WGS sequence"/>
</dbReference>
<evidence type="ECO:0008006" key="12">
    <source>
        <dbReference type="Google" id="ProtNLM"/>
    </source>
</evidence>
<dbReference type="EMBL" id="ML996696">
    <property type="protein sequence ID" value="KAF2399815.1"/>
    <property type="molecule type" value="Genomic_DNA"/>
</dbReference>
<dbReference type="PANTHER" id="PTHR40468">
    <property type="entry name" value="YALI0A15257P"/>
    <property type="match status" value="1"/>
</dbReference>
<evidence type="ECO:0000256" key="1">
    <source>
        <dbReference type="ARBA" id="ARBA00004123"/>
    </source>
</evidence>
<keyword evidence="4" id="KW-0963">Cytoplasm</keyword>
<evidence type="ECO:0000256" key="9">
    <source>
        <dbReference type="SAM" id="MobiDB-lite"/>
    </source>
</evidence>
<dbReference type="PANTHER" id="PTHR40468:SF1">
    <property type="entry name" value="TOPOISOMERASE I DAMAGE AFFECTED PROTEIN 11"/>
    <property type="match status" value="1"/>
</dbReference>
<keyword evidence="7" id="KW-0804">Transcription</keyword>
<evidence type="ECO:0000256" key="3">
    <source>
        <dbReference type="ARBA" id="ARBA00006922"/>
    </source>
</evidence>
<protein>
    <recommendedName>
        <fullName evidence="12">Transcription factor Nrm1/Whi5</fullName>
    </recommendedName>
</protein>
<comment type="subcellular location">
    <subcellularLocation>
        <location evidence="2">Cytoplasm</location>
    </subcellularLocation>
    <subcellularLocation>
        <location evidence="1">Nucleus</location>
    </subcellularLocation>
</comment>
<evidence type="ECO:0000313" key="10">
    <source>
        <dbReference type="EMBL" id="KAF2399815.1"/>
    </source>
</evidence>
<comment type="similarity">
    <text evidence="3">Belongs to the WHI5/NRM1 family.</text>
</comment>
<feature type="region of interest" description="Disordered" evidence="9">
    <location>
        <begin position="261"/>
        <end position="287"/>
    </location>
</feature>
<dbReference type="OrthoDB" id="2163387at2759"/>
<dbReference type="GO" id="GO:0005737">
    <property type="term" value="C:cytoplasm"/>
    <property type="evidence" value="ECO:0007669"/>
    <property type="project" value="UniProtKB-SubCell"/>
</dbReference>
<evidence type="ECO:0000256" key="6">
    <source>
        <dbReference type="ARBA" id="ARBA00023015"/>
    </source>
</evidence>
<dbReference type="GO" id="GO:0005634">
    <property type="term" value="C:nucleus"/>
    <property type="evidence" value="ECO:0007669"/>
    <property type="project" value="UniProtKB-SubCell"/>
</dbReference>
<reference evidence="10" key="1">
    <citation type="journal article" date="2020" name="Stud. Mycol.">
        <title>101 Dothideomycetes genomes: a test case for predicting lifestyles and emergence of pathogens.</title>
        <authorList>
            <person name="Haridas S."/>
            <person name="Albert R."/>
            <person name="Binder M."/>
            <person name="Bloem J."/>
            <person name="Labutti K."/>
            <person name="Salamov A."/>
            <person name="Andreopoulos B."/>
            <person name="Baker S."/>
            <person name="Barry K."/>
            <person name="Bills G."/>
            <person name="Bluhm B."/>
            <person name="Cannon C."/>
            <person name="Castanera R."/>
            <person name="Culley D."/>
            <person name="Daum C."/>
            <person name="Ezra D."/>
            <person name="Gonzalez J."/>
            <person name="Henrissat B."/>
            <person name="Kuo A."/>
            <person name="Liang C."/>
            <person name="Lipzen A."/>
            <person name="Lutzoni F."/>
            <person name="Magnuson J."/>
            <person name="Mondo S."/>
            <person name="Nolan M."/>
            <person name="Ohm R."/>
            <person name="Pangilinan J."/>
            <person name="Park H.-J."/>
            <person name="Ramirez L."/>
            <person name="Alfaro M."/>
            <person name="Sun H."/>
            <person name="Tritt A."/>
            <person name="Yoshinaga Y."/>
            <person name="Zwiers L.-H."/>
            <person name="Turgeon B."/>
            <person name="Goodwin S."/>
            <person name="Spatafora J."/>
            <person name="Crous P."/>
            <person name="Grigoriev I."/>
        </authorList>
    </citation>
    <scope>NUCLEOTIDE SEQUENCE</scope>
    <source>
        <strain evidence="10">CBS 262.69</strain>
    </source>
</reference>
<feature type="region of interest" description="Disordered" evidence="9">
    <location>
        <begin position="65"/>
        <end position="244"/>
    </location>
</feature>
<organism evidence="10 11">
    <name type="scientific">Trichodelitschia bisporula</name>
    <dbReference type="NCBI Taxonomy" id="703511"/>
    <lineage>
        <taxon>Eukaryota</taxon>
        <taxon>Fungi</taxon>
        <taxon>Dikarya</taxon>
        <taxon>Ascomycota</taxon>
        <taxon>Pezizomycotina</taxon>
        <taxon>Dothideomycetes</taxon>
        <taxon>Dothideomycetes incertae sedis</taxon>
        <taxon>Phaeotrichales</taxon>
        <taxon>Phaeotrichaceae</taxon>
        <taxon>Trichodelitschia</taxon>
    </lineage>
</organism>
<keyword evidence="11" id="KW-1185">Reference proteome</keyword>
<feature type="compositionally biased region" description="Pro residues" evidence="9">
    <location>
        <begin position="209"/>
        <end position="221"/>
    </location>
</feature>